<dbReference type="InterPro" id="IPR017441">
    <property type="entry name" value="Protein_kinase_ATP_BS"/>
</dbReference>
<feature type="region of interest" description="Disordered" evidence="13">
    <location>
        <begin position="1"/>
        <end position="43"/>
    </location>
</feature>
<dbReference type="SUPFAM" id="SSF56112">
    <property type="entry name" value="Protein kinase-like (PK-like)"/>
    <property type="match status" value="1"/>
</dbReference>
<feature type="region of interest" description="Disordered" evidence="13">
    <location>
        <begin position="1464"/>
        <end position="1568"/>
    </location>
</feature>
<dbReference type="CDD" id="cd20834">
    <property type="entry name" value="C1_nPKC_theta-like_rpt1"/>
    <property type="match status" value="1"/>
</dbReference>
<evidence type="ECO:0000256" key="12">
    <source>
        <dbReference type="PROSITE-ProRule" id="PRU10141"/>
    </source>
</evidence>
<keyword evidence="6" id="KW-0479">Metal-binding</keyword>
<evidence type="ECO:0000256" key="8">
    <source>
        <dbReference type="ARBA" id="ARBA00022771"/>
    </source>
</evidence>
<dbReference type="FunFam" id="3.30.200.20:FF:000020">
    <property type="entry name" value="Protein kinase C, alpha"/>
    <property type="match status" value="1"/>
</dbReference>
<comment type="caution">
    <text evidence="17">The sequence shown here is derived from an EMBL/GenBank/DDBJ whole genome shotgun (WGS) entry which is preliminary data.</text>
</comment>
<evidence type="ECO:0000256" key="6">
    <source>
        <dbReference type="ARBA" id="ARBA00022723"/>
    </source>
</evidence>
<feature type="domain" description="AGC-kinase C-terminal" evidence="16">
    <location>
        <begin position="1837"/>
        <end position="1905"/>
    </location>
</feature>
<dbReference type="PROSITE" id="PS50081">
    <property type="entry name" value="ZF_DAG_PE_2"/>
    <property type="match status" value="2"/>
</dbReference>
<dbReference type="InterPro" id="IPR008271">
    <property type="entry name" value="Ser/Thr_kinase_AS"/>
</dbReference>
<dbReference type="EMBL" id="JAQQBS010000001">
    <property type="protein sequence ID" value="KAK0176809.1"/>
    <property type="molecule type" value="Genomic_DNA"/>
</dbReference>
<evidence type="ECO:0000256" key="7">
    <source>
        <dbReference type="ARBA" id="ARBA00022741"/>
    </source>
</evidence>
<dbReference type="GO" id="GO:0004697">
    <property type="term" value="F:diacylglycerol-dependent serine/threonine kinase activity"/>
    <property type="evidence" value="ECO:0007669"/>
    <property type="project" value="UniProtKB-EC"/>
</dbReference>
<dbReference type="GO" id="GO:0005524">
    <property type="term" value="F:ATP binding"/>
    <property type="evidence" value="ECO:0007669"/>
    <property type="project" value="UniProtKB-UniRule"/>
</dbReference>
<dbReference type="InterPro" id="IPR002219">
    <property type="entry name" value="PKC_DAG/PE"/>
</dbReference>
<evidence type="ECO:0000259" key="16">
    <source>
        <dbReference type="PROSITE" id="PS51285"/>
    </source>
</evidence>
<dbReference type="GO" id="GO:0008270">
    <property type="term" value="F:zinc ion binding"/>
    <property type="evidence" value="ECO:0007669"/>
    <property type="project" value="UniProtKB-KW"/>
</dbReference>
<sequence length="1905" mass="215798">MMFTGGRASHSKKRNPGGSGSGRKSSLDHKNPQPRMGPEGYTYRTRVPSPLNPLDLPSTSAGGYVYKTRVPRREITASAWTPMPDTPTTGGPITRRRGAVKHNKVHLIKGHRFIAKFFRQPTFCAFCKDFLWGFGKQGYQCQACQTAVHKKCHDKLLTKCPESGRESENTIDALSIFASTRILQLPSYLRERFKVDVPHRFRPHTFMSITFCDHCGSMLYGFFPQGLRCDARDTLAKKKMRSRLHTPLRYAPHLSTISESPLSTYRRYTPAVLPSCRPRRIIDTADIDVSTPRLLQSNHSHQGNRLRRDRPTIRIRSQALKDNPALRDHIERREKTVGELLVEKFLIKDKKLTPEDIKMKMYKQMNLQSITPSNEQHEAIQKRVTRRMTRRRSSADITMDPEQIQRQLAMAQVQAKVLDNLVAEEQAEIEVETRNGTLIHKNIVRGTSGILKKTDSSESDNEDDNVIDSKRKLLKKIKKRKKTTDKPSPPCHDITLSDNKIKGKLIKVEASNSVDDLSKFLLNSNEQKNLLEQYRESIKLPAPKSFIKTPELEEEIVILPVKKPYVCDNTRNSVYLTLKTQIGKLDVDNELENDTSDIEAYRSTANDDGRIKVAKIKSKDTIESDVEVKVVVDTNNSRGIDGAGNGWAKDEVIEKELIDEVSHVSDAENNSSIVSIVLPCCLNNPDENIDANVNTEKFIGELQVDICKETFVDDTDEILLRELSQVDEFKSKNLVRDDKKISLTDNSTWDFCEGEEKADRKKKRKKKTLVEKFEEGLVDINLAKSPENEKYESLPNTTTIINYQSGLIHDLTTQLPDNKFNKQSIDESNINNDFKETINDSNVLQELFVNVDDSIENNNLITVIQNASKINESVVLNNDDDDDDNKSLKKLINLSEDKINFKESGNIESCHLIDNNVAAELCKLKNLSQSSDNICEEDIEQFDKPISNANSEVVSEILCLKDIPEVKLKNKSLIKLKGLSTDSGIGSLDVEPVIKFAEHKVKKKLLKNSKGLSFDCDDETKVKSITEKKLKIKFINSKSLPAGDENECKEKFNSTDFSDTEIIRTKNLDKKCINKTSSLESDDNFKLATKSLPILQEEFKNHETTVCDKAIKDSPEDIDFWREIKTVETTSIIKVNKSKDNLKKTFTNEILSHSTPELLPTIDDVKPDISTTELSPGLLIKKKKKIKCTEAPVEREKKEKTAEIIFDSTTLEDEKSSESLLSNKILQQLETLLEEPVRPKTFDNKENKIIMDAKINDKILSTTEKSSSQLDNISQDIKTQESSEFKSSINDSTAPIINISKSSSVPEIEINIDDNDKENDYNDDDNEDDDEPKTPTNEEDKPELINNMSKWKGSPNLTTLNDKEVASTTIETVNEVTGSTVVTPSTSGKKKLGRRKKSSTKSIESTIIRKITEERSSNSSDTTLKPGIFKTTPKVSPINPPEKNRPVDLMKMFYTTPTSLLTATPRDLSKVKRAKIKRRKHSTRTPSASSDSTGSTTSTQSTGTAESTRSNSTEVEDEAEQKRISSTRSNDSGFDGSPRLSTPSQSSDNQRNSDSSDHVHGGGRITPPATNLPRFKKYLVEDFNFLKVLGKGSFGKVLLAELRGTDCVYAVKCLKKDVVLEDDDVECTLIERKVLTLATRHPYLCHLFCTFQTDSHLFFVMEYLNGGDLMFHIQKSGRFAEFRAKFYAAEIWSGLNFLHKKGIVYRDLKLDNVLLDFEGHIRIADFGMCKLQIFLDRTADTFCGTPDYMAPEIIKGLKYNQSVDWWSFGVLLYEMLTGQSPFSGCDEDELFWSICNERPFIPRYLSQESMDILITLLEKDAGKRPLGHEIQAHTFFRHIHWDRLERRLLEPPFKPALDHTLDTKYFDTAFTVERPRLTPVPEQILLSMDQGVFRGFSYTNPNATD</sequence>
<dbReference type="FunFam" id="3.30.60.20:FF:000008">
    <property type="entry name" value="Protein kinase C theta"/>
    <property type="match status" value="1"/>
</dbReference>
<feature type="compositionally biased region" description="Low complexity" evidence="13">
    <location>
        <begin position="1485"/>
        <end position="1508"/>
    </location>
</feature>
<dbReference type="SMART" id="SM00109">
    <property type="entry name" value="C1"/>
    <property type="match status" value="2"/>
</dbReference>
<keyword evidence="3" id="KW-0723">Serine/threonine-protein kinase</keyword>
<evidence type="ECO:0000313" key="17">
    <source>
        <dbReference type="EMBL" id="KAK0176809.1"/>
    </source>
</evidence>
<feature type="compositionally biased region" description="Low complexity" evidence="13">
    <location>
        <begin position="1378"/>
        <end position="1387"/>
    </location>
</feature>
<dbReference type="EC" id="2.7.11.13" evidence="2"/>
<proteinExistence type="inferred from homology"/>
<feature type="domain" description="Phorbol-ester/DAG-type" evidence="15">
    <location>
        <begin position="198"/>
        <end position="248"/>
    </location>
</feature>
<dbReference type="FunFam" id="1.10.510.10:FF:000150">
    <property type="entry name" value="Protein kinase C, theta"/>
    <property type="match status" value="1"/>
</dbReference>
<feature type="compositionally biased region" description="Low complexity" evidence="13">
    <location>
        <begin position="1544"/>
        <end position="1553"/>
    </location>
</feature>
<dbReference type="InterPro" id="IPR011009">
    <property type="entry name" value="Kinase-like_dom_sf"/>
</dbReference>
<feature type="compositionally biased region" description="Basic residues" evidence="13">
    <location>
        <begin position="1388"/>
        <end position="1399"/>
    </location>
</feature>
<dbReference type="InterPro" id="IPR020454">
    <property type="entry name" value="DAG/PE-bd"/>
</dbReference>
<dbReference type="Pfam" id="PF00130">
    <property type="entry name" value="C1_1"/>
    <property type="match status" value="2"/>
</dbReference>
<accession>A0AA39FX30</accession>
<feature type="region of interest" description="Disordered" evidence="13">
    <location>
        <begin position="1298"/>
        <end position="1359"/>
    </location>
</feature>
<gene>
    <name evidence="17" type="ORF">PV328_000914</name>
</gene>
<feature type="domain" description="Phorbol-ester/DAG-type" evidence="15">
    <location>
        <begin position="110"/>
        <end position="160"/>
    </location>
</feature>
<feature type="domain" description="Protein kinase" evidence="14">
    <location>
        <begin position="1583"/>
        <end position="1836"/>
    </location>
</feature>
<evidence type="ECO:0000256" key="10">
    <source>
        <dbReference type="ARBA" id="ARBA00022833"/>
    </source>
</evidence>
<keyword evidence="11 12" id="KW-0067">ATP-binding</keyword>
<evidence type="ECO:0000256" key="1">
    <source>
        <dbReference type="ARBA" id="ARBA00005490"/>
    </source>
</evidence>
<evidence type="ECO:0000256" key="11">
    <source>
        <dbReference type="ARBA" id="ARBA00022840"/>
    </source>
</evidence>
<feature type="compositionally biased region" description="Basic residues" evidence="13">
    <location>
        <begin position="1471"/>
        <end position="1483"/>
    </location>
</feature>
<name>A0AA39FX30_9HYME</name>
<dbReference type="PROSITE" id="PS00479">
    <property type="entry name" value="ZF_DAG_PE_1"/>
    <property type="match status" value="1"/>
</dbReference>
<feature type="compositionally biased region" description="Acidic residues" evidence="13">
    <location>
        <begin position="1310"/>
        <end position="1331"/>
    </location>
</feature>
<dbReference type="InterPro" id="IPR000719">
    <property type="entry name" value="Prot_kinase_dom"/>
</dbReference>
<keyword evidence="10" id="KW-0862">Zinc</keyword>
<dbReference type="InterPro" id="IPR017892">
    <property type="entry name" value="Pkinase_C"/>
</dbReference>
<dbReference type="InterPro" id="IPR000961">
    <property type="entry name" value="AGC-kinase_C"/>
</dbReference>
<keyword evidence="7 12" id="KW-0547">Nucleotide-binding</keyword>
<reference evidence="17" key="1">
    <citation type="journal article" date="2023" name="bioRxiv">
        <title>Scaffold-level genome assemblies of two parasitoid biocontrol wasps reveal the parthenogenesis mechanism and an associated novel virus.</title>
        <authorList>
            <person name="Inwood S."/>
            <person name="Skelly J."/>
            <person name="Guhlin J."/>
            <person name="Harrop T."/>
            <person name="Goldson S."/>
            <person name="Dearden P."/>
        </authorList>
    </citation>
    <scope>NUCLEOTIDE SEQUENCE</scope>
    <source>
        <strain evidence="17">Irish</strain>
        <tissue evidence="17">Whole body</tissue>
    </source>
</reference>
<feature type="compositionally biased region" description="Low complexity" evidence="13">
    <location>
        <begin position="1400"/>
        <end position="1409"/>
    </location>
</feature>
<keyword evidence="18" id="KW-1185">Reference proteome</keyword>
<dbReference type="InterPro" id="IPR046349">
    <property type="entry name" value="C1-like_sf"/>
</dbReference>
<evidence type="ECO:0000313" key="18">
    <source>
        <dbReference type="Proteomes" id="UP001168990"/>
    </source>
</evidence>
<reference evidence="17" key="2">
    <citation type="submission" date="2023-03" db="EMBL/GenBank/DDBJ databases">
        <authorList>
            <person name="Inwood S.N."/>
            <person name="Skelly J.G."/>
            <person name="Guhlin J."/>
            <person name="Harrop T.W.R."/>
            <person name="Goldson S.G."/>
            <person name="Dearden P.K."/>
        </authorList>
    </citation>
    <scope>NUCLEOTIDE SEQUENCE</scope>
    <source>
        <strain evidence="17">Irish</strain>
        <tissue evidence="17">Whole body</tissue>
    </source>
</reference>
<protein>
    <recommendedName>
        <fullName evidence="2">protein kinase C</fullName>
        <ecNumber evidence="2">2.7.11.13</ecNumber>
    </recommendedName>
</protein>
<dbReference type="PROSITE" id="PS50011">
    <property type="entry name" value="PROTEIN_KINASE_DOM"/>
    <property type="match status" value="1"/>
</dbReference>
<evidence type="ECO:0000256" key="9">
    <source>
        <dbReference type="ARBA" id="ARBA00022777"/>
    </source>
</evidence>
<evidence type="ECO:0000256" key="13">
    <source>
        <dbReference type="SAM" id="MobiDB-lite"/>
    </source>
</evidence>
<dbReference type="Gene3D" id="3.30.200.20">
    <property type="entry name" value="Phosphorylase Kinase, domain 1"/>
    <property type="match status" value="1"/>
</dbReference>
<dbReference type="PROSITE" id="PS00107">
    <property type="entry name" value="PROTEIN_KINASE_ATP"/>
    <property type="match status" value="1"/>
</dbReference>
<evidence type="ECO:0000256" key="4">
    <source>
        <dbReference type="ARBA" id="ARBA00022553"/>
    </source>
</evidence>
<evidence type="ECO:0000259" key="14">
    <source>
        <dbReference type="PROSITE" id="PS50011"/>
    </source>
</evidence>
<dbReference type="PROSITE" id="PS00108">
    <property type="entry name" value="PROTEIN_KINASE_ST"/>
    <property type="match status" value="1"/>
</dbReference>
<evidence type="ECO:0000256" key="3">
    <source>
        <dbReference type="ARBA" id="ARBA00022527"/>
    </source>
</evidence>
<organism evidence="17 18">
    <name type="scientific">Microctonus aethiopoides</name>
    <dbReference type="NCBI Taxonomy" id="144406"/>
    <lineage>
        <taxon>Eukaryota</taxon>
        <taxon>Metazoa</taxon>
        <taxon>Ecdysozoa</taxon>
        <taxon>Arthropoda</taxon>
        <taxon>Hexapoda</taxon>
        <taxon>Insecta</taxon>
        <taxon>Pterygota</taxon>
        <taxon>Neoptera</taxon>
        <taxon>Endopterygota</taxon>
        <taxon>Hymenoptera</taxon>
        <taxon>Apocrita</taxon>
        <taxon>Ichneumonoidea</taxon>
        <taxon>Braconidae</taxon>
        <taxon>Euphorinae</taxon>
        <taxon>Microctonus</taxon>
    </lineage>
</organism>
<feature type="binding site" evidence="12">
    <location>
        <position position="1612"/>
    </location>
    <ligand>
        <name>ATP</name>
        <dbReference type="ChEBI" id="CHEBI:30616"/>
    </ligand>
</feature>
<dbReference type="Proteomes" id="UP001168990">
    <property type="component" value="Unassembled WGS sequence"/>
</dbReference>
<evidence type="ECO:0000256" key="5">
    <source>
        <dbReference type="ARBA" id="ARBA00022679"/>
    </source>
</evidence>
<keyword evidence="4" id="KW-0597">Phosphoprotein</keyword>
<dbReference type="Pfam" id="PF00069">
    <property type="entry name" value="Pkinase"/>
    <property type="match status" value="1"/>
</dbReference>
<comment type="similarity">
    <text evidence="1">Belongs to the protein kinase superfamily. AGC Ser/Thr protein kinase family. PKC subfamily.</text>
</comment>
<keyword evidence="5" id="KW-0808">Transferase</keyword>
<evidence type="ECO:0000256" key="2">
    <source>
        <dbReference type="ARBA" id="ARBA00012429"/>
    </source>
</evidence>
<feature type="region of interest" description="Disordered" evidence="13">
    <location>
        <begin position="1378"/>
        <end position="1445"/>
    </location>
</feature>
<dbReference type="PANTHER" id="PTHR24351">
    <property type="entry name" value="RIBOSOMAL PROTEIN S6 KINASE"/>
    <property type="match status" value="1"/>
</dbReference>
<dbReference type="Pfam" id="PF00433">
    <property type="entry name" value="Pkinase_C"/>
    <property type="match status" value="1"/>
</dbReference>
<keyword evidence="9" id="KW-0418">Kinase</keyword>
<dbReference type="PRINTS" id="PR00008">
    <property type="entry name" value="DAGPEDOMAIN"/>
</dbReference>
<dbReference type="Gene3D" id="1.10.510.10">
    <property type="entry name" value="Transferase(Phosphotransferase) domain 1"/>
    <property type="match status" value="1"/>
</dbReference>
<dbReference type="SUPFAM" id="SSF57889">
    <property type="entry name" value="Cysteine-rich domain"/>
    <property type="match status" value="2"/>
</dbReference>
<dbReference type="SMART" id="SM00133">
    <property type="entry name" value="S_TK_X"/>
    <property type="match status" value="1"/>
</dbReference>
<feature type="compositionally biased region" description="Basic and acidic residues" evidence="13">
    <location>
        <begin position="1332"/>
        <end position="1343"/>
    </location>
</feature>
<dbReference type="Gene3D" id="3.30.60.20">
    <property type="match status" value="2"/>
</dbReference>
<evidence type="ECO:0000259" key="15">
    <source>
        <dbReference type="PROSITE" id="PS50081"/>
    </source>
</evidence>
<dbReference type="SMART" id="SM00220">
    <property type="entry name" value="S_TKc"/>
    <property type="match status" value="1"/>
</dbReference>
<dbReference type="PROSITE" id="PS51285">
    <property type="entry name" value="AGC_KINASE_CTER"/>
    <property type="match status" value="1"/>
</dbReference>
<keyword evidence="8" id="KW-0863">Zinc-finger</keyword>